<evidence type="ECO:0000256" key="1">
    <source>
        <dbReference type="ARBA" id="ARBA00023002"/>
    </source>
</evidence>
<organism evidence="3 4">
    <name type="scientific">Cercophora newfieldiana</name>
    <dbReference type="NCBI Taxonomy" id="92897"/>
    <lineage>
        <taxon>Eukaryota</taxon>
        <taxon>Fungi</taxon>
        <taxon>Dikarya</taxon>
        <taxon>Ascomycota</taxon>
        <taxon>Pezizomycotina</taxon>
        <taxon>Sordariomycetes</taxon>
        <taxon>Sordariomycetidae</taxon>
        <taxon>Sordariales</taxon>
        <taxon>Lasiosphaeriaceae</taxon>
        <taxon>Cercophora</taxon>
    </lineage>
</organism>
<dbReference type="InterPro" id="IPR036812">
    <property type="entry name" value="NAD(P)_OxRdtase_dom_sf"/>
</dbReference>
<dbReference type="AlphaFoldDB" id="A0AA39YRF9"/>
<dbReference type="PANTHER" id="PTHR43625:SF78">
    <property type="entry name" value="PYRIDOXAL REDUCTASE-RELATED"/>
    <property type="match status" value="1"/>
</dbReference>
<dbReference type="CDD" id="cd19077">
    <property type="entry name" value="AKR_AKR8A1-2"/>
    <property type="match status" value="1"/>
</dbReference>
<dbReference type="GO" id="GO:0016491">
    <property type="term" value="F:oxidoreductase activity"/>
    <property type="evidence" value="ECO:0007669"/>
    <property type="project" value="UniProtKB-KW"/>
</dbReference>
<dbReference type="InterPro" id="IPR023210">
    <property type="entry name" value="NADP_OxRdtase_dom"/>
</dbReference>
<comment type="caution">
    <text evidence="3">The sequence shown here is derived from an EMBL/GenBank/DDBJ whole genome shotgun (WGS) entry which is preliminary data.</text>
</comment>
<accession>A0AA39YRF9</accession>
<dbReference type="Pfam" id="PF00248">
    <property type="entry name" value="Aldo_ket_red"/>
    <property type="match status" value="1"/>
</dbReference>
<dbReference type="EMBL" id="JAULSV010000001">
    <property type="protein sequence ID" value="KAK0657279.1"/>
    <property type="molecule type" value="Genomic_DNA"/>
</dbReference>
<keyword evidence="1" id="KW-0560">Oxidoreductase</keyword>
<reference evidence="3" key="1">
    <citation type="submission" date="2023-06" db="EMBL/GenBank/DDBJ databases">
        <title>Genome-scale phylogeny and comparative genomics of the fungal order Sordariales.</title>
        <authorList>
            <consortium name="Lawrence Berkeley National Laboratory"/>
            <person name="Hensen N."/>
            <person name="Bonometti L."/>
            <person name="Westerberg I."/>
            <person name="Brannstrom I.O."/>
            <person name="Guillou S."/>
            <person name="Cros-Aarteil S."/>
            <person name="Calhoun S."/>
            <person name="Haridas S."/>
            <person name="Kuo A."/>
            <person name="Mondo S."/>
            <person name="Pangilinan J."/>
            <person name="Riley R."/>
            <person name="Labutti K."/>
            <person name="Andreopoulos B."/>
            <person name="Lipzen A."/>
            <person name="Chen C."/>
            <person name="Yanf M."/>
            <person name="Daum C."/>
            <person name="Ng V."/>
            <person name="Clum A."/>
            <person name="Steindorff A."/>
            <person name="Ohm R."/>
            <person name="Martin F."/>
            <person name="Silar P."/>
            <person name="Natvig D."/>
            <person name="Lalanne C."/>
            <person name="Gautier V."/>
            <person name="Ament-Velasquez S.L."/>
            <person name="Kruys A."/>
            <person name="Hutchinson M.I."/>
            <person name="Powell A.J."/>
            <person name="Barry K."/>
            <person name="Miller A.N."/>
            <person name="Grigoriev I.V."/>
            <person name="Debuchy R."/>
            <person name="Gladieux P."/>
            <person name="Thoren M.H."/>
            <person name="Johannesson H."/>
        </authorList>
    </citation>
    <scope>NUCLEOTIDE SEQUENCE</scope>
    <source>
        <strain evidence="3">SMH2532-1</strain>
    </source>
</reference>
<dbReference type="PANTHER" id="PTHR43625">
    <property type="entry name" value="AFLATOXIN B1 ALDEHYDE REDUCTASE"/>
    <property type="match status" value="1"/>
</dbReference>
<name>A0AA39YRF9_9PEZI</name>
<proteinExistence type="predicted"/>
<dbReference type="GO" id="GO:0005737">
    <property type="term" value="C:cytoplasm"/>
    <property type="evidence" value="ECO:0007669"/>
    <property type="project" value="TreeGrafter"/>
</dbReference>
<protein>
    <submittedName>
        <fullName evidence="3">NADP-dependent oxidoreductase domain-containing protein</fullName>
    </submittedName>
</protein>
<evidence type="ECO:0000259" key="2">
    <source>
        <dbReference type="Pfam" id="PF00248"/>
    </source>
</evidence>
<dbReference type="Gene3D" id="3.20.20.100">
    <property type="entry name" value="NADP-dependent oxidoreductase domain"/>
    <property type="match status" value="1"/>
</dbReference>
<evidence type="ECO:0000313" key="4">
    <source>
        <dbReference type="Proteomes" id="UP001174936"/>
    </source>
</evidence>
<evidence type="ECO:0000313" key="3">
    <source>
        <dbReference type="EMBL" id="KAK0657279.1"/>
    </source>
</evidence>
<dbReference type="Proteomes" id="UP001174936">
    <property type="component" value="Unassembled WGS sequence"/>
</dbReference>
<keyword evidence="4" id="KW-1185">Reference proteome</keyword>
<gene>
    <name evidence="3" type="ORF">B0T16DRAFT_319340</name>
</gene>
<feature type="domain" description="NADP-dependent oxidoreductase" evidence="2">
    <location>
        <begin position="12"/>
        <end position="309"/>
    </location>
</feature>
<dbReference type="SUPFAM" id="SSF51430">
    <property type="entry name" value="NAD(P)-linked oxidoreductase"/>
    <property type="match status" value="1"/>
</dbReference>
<dbReference type="InterPro" id="IPR050791">
    <property type="entry name" value="Aldo-Keto_reductase"/>
</dbReference>
<sequence>MTLLINGQEIGPIGYGLMGFTWRPEPTPYEKAFEAMREALANGMNFWNAGEFYGTPENNSCTLLEAYFAKYPEDADKVVLSIKGCIDPKTHRPDCTRAGVRRSIDTCLALLKGRKKIDVFECARREQGVDMSETFSAIQEYIDQGLVGAISLSEVAPETIHAAVKLTKVVFVELELNLWTTDILTNGVAAACAQYNLPIVAYSPLGSGMLTGKIKSIDDIPNPAVKTYPRFQPDVFHLNLELVKQVEALAAKKGCTPAQLAINWTRAIARRAGVPTIIPIPGATRTPIVKENSRLVDITDAELDEIDATLAKFEIKGERFPEHIPVNT</sequence>